<organism evidence="9 10">
    <name type="scientific">Porites lobata</name>
    <dbReference type="NCBI Taxonomy" id="104759"/>
    <lineage>
        <taxon>Eukaryota</taxon>
        <taxon>Metazoa</taxon>
        <taxon>Cnidaria</taxon>
        <taxon>Anthozoa</taxon>
        <taxon>Hexacorallia</taxon>
        <taxon>Scleractinia</taxon>
        <taxon>Fungiina</taxon>
        <taxon>Poritidae</taxon>
        <taxon>Porites</taxon>
    </lineage>
</organism>
<protein>
    <recommendedName>
        <fullName evidence="8">Major facilitator superfamily (MFS) profile domain-containing protein</fullName>
    </recommendedName>
</protein>
<dbReference type="InterPro" id="IPR011701">
    <property type="entry name" value="MFS"/>
</dbReference>
<feature type="compositionally biased region" description="Low complexity" evidence="6">
    <location>
        <begin position="475"/>
        <end position="488"/>
    </location>
</feature>
<dbReference type="PROSITE" id="PS50850">
    <property type="entry name" value="MFS"/>
    <property type="match status" value="1"/>
</dbReference>
<dbReference type="Proteomes" id="UP001159405">
    <property type="component" value="Unassembled WGS sequence"/>
</dbReference>
<feature type="transmembrane region" description="Helical" evidence="7">
    <location>
        <begin position="356"/>
        <end position="378"/>
    </location>
</feature>
<feature type="transmembrane region" description="Helical" evidence="7">
    <location>
        <begin position="78"/>
        <end position="102"/>
    </location>
</feature>
<gene>
    <name evidence="9" type="ORF">PLOB_00031857</name>
</gene>
<keyword evidence="2 7" id="KW-0812">Transmembrane</keyword>
<feature type="transmembrane region" description="Helical" evidence="7">
    <location>
        <begin position="265"/>
        <end position="289"/>
    </location>
</feature>
<feature type="transmembrane region" description="Helical" evidence="7">
    <location>
        <begin position="333"/>
        <end position="350"/>
    </location>
</feature>
<keyword evidence="3 7" id="KW-1133">Transmembrane helix</keyword>
<keyword evidence="4 7" id="KW-0472">Membrane</keyword>
<feature type="transmembrane region" description="Helical" evidence="7">
    <location>
        <begin position="670"/>
        <end position="692"/>
    </location>
</feature>
<evidence type="ECO:0000256" key="4">
    <source>
        <dbReference type="ARBA" id="ARBA00023136"/>
    </source>
</evidence>
<dbReference type="InterPro" id="IPR020846">
    <property type="entry name" value="MFS_dom"/>
</dbReference>
<feature type="transmembrane region" description="Helical" evidence="7">
    <location>
        <begin position="823"/>
        <end position="842"/>
    </location>
</feature>
<comment type="caution">
    <text evidence="9">The sequence shown here is derived from an EMBL/GenBank/DDBJ whole genome shotgun (WGS) entry which is preliminary data.</text>
</comment>
<dbReference type="EMBL" id="CALNXK010000041">
    <property type="protein sequence ID" value="CAH3125437.1"/>
    <property type="molecule type" value="Genomic_DNA"/>
</dbReference>
<feature type="transmembrane region" description="Helical" evidence="7">
    <location>
        <begin position="698"/>
        <end position="719"/>
    </location>
</feature>
<feature type="coiled-coil region" evidence="5">
    <location>
        <begin position="553"/>
        <end position="580"/>
    </location>
</feature>
<feature type="transmembrane region" description="Helical" evidence="7">
    <location>
        <begin position="390"/>
        <end position="413"/>
    </location>
</feature>
<feature type="transmembrane region" description="Helical" evidence="7">
    <location>
        <begin position="913"/>
        <end position="935"/>
    </location>
</feature>
<feature type="transmembrane region" description="Helical" evidence="7">
    <location>
        <begin position="178"/>
        <end position="196"/>
    </location>
</feature>
<feature type="transmembrane region" description="Helical" evidence="7">
    <location>
        <begin position="570"/>
        <end position="593"/>
    </location>
</feature>
<feature type="transmembrane region" description="Helical" evidence="7">
    <location>
        <begin position="881"/>
        <end position="901"/>
    </location>
</feature>
<keyword evidence="10" id="KW-1185">Reference proteome</keyword>
<evidence type="ECO:0000256" key="2">
    <source>
        <dbReference type="ARBA" id="ARBA00022692"/>
    </source>
</evidence>
<feature type="transmembrane region" description="Helical" evidence="7">
    <location>
        <begin position="638"/>
        <end position="658"/>
    </location>
</feature>
<feature type="domain" description="Major facilitator superfamily (MFS) profile" evidence="8">
    <location>
        <begin position="509"/>
        <end position="940"/>
    </location>
</feature>
<feature type="transmembrane region" description="Helical" evidence="7">
    <location>
        <begin position="301"/>
        <end position="321"/>
    </location>
</feature>
<feature type="transmembrane region" description="Helical" evidence="7">
    <location>
        <begin position="114"/>
        <end position="134"/>
    </location>
</feature>
<dbReference type="InterPro" id="IPR036259">
    <property type="entry name" value="MFS_trans_sf"/>
</dbReference>
<evidence type="ECO:0000256" key="5">
    <source>
        <dbReference type="SAM" id="Coils"/>
    </source>
</evidence>
<feature type="transmembrane region" description="Helical" evidence="7">
    <location>
        <begin position="509"/>
        <end position="530"/>
    </location>
</feature>
<sequence>MSTTRRLSWSMMLTVEPVLFFYAFGFFMNIPIAQQYVYKRLSEAKGFPYHFQQDDGDTGCGSKSNDTMKKLEREVQTYASYVQLGIVMFSALPSIIITLFMGGWSDKVGRRPTLILPVLGGVLDAAGVLIVMIFDLPIYCLFVGAFLHGLCGYYTAIILACLSYIADTTNQTQIALRLGILELIIFLGGMVAQLSSGLWIEKLGFTPPFWFIFACNMTSLLYAVFIVPESRLKSTVERGKLFSLDNFKSSWRVYHEASGFRKRNLVILTASVGITSIAVMSTSSVINLYTLHSPLCFTPEYVGYFSAFRQFIHGVGGVTAIKAFGMCLADINVARLALLSYLGFLVMLGFSETLLLVFLSPIVGIFGGAGSPVLRAMMSKIVSSDDQGSLFSAVSSVEMLCTFLGTAMLNSLYPKSLKFSAPGFVLFLAGIFLLLPFAFTFCLKDHSMFKKRRLMVNKASEYERITDNEEEKEPCSPSSSGDVSEDSPITVMPPQNLPRWRRYLTVEPVVLFYTFGIFMSLPVLTQYVYFRVSKFKGFPYNVSETSEKGCNDDAGANSSLKELEKEVQDLAAQIDMGNVLFLSIPSIVVVLILGPWTDTGGRRPALLAPPIGSAVESILILLIMYFEWPVYVLFVGEAINGFSGFVTIMTMAAFAYVSDVTSEKGLPIRIAIVQFAVFIGGVVSQLTSGLWLRHLGFIPPYWFIFACHMAAVLYVIFLVPESTHTTEKKKMRLVSFDSFKAIWNVYKRPRNGGRKNLVMLLISDGIISLGVMGISGVVALFVLRSPLCWGPTTLGAFMAFRFFMQGFGGIVGIGLLKRFMNDINVTRVGMVTQCASLAFFAFSDRTWMVFLVPIIGIFGGTVVPLYKGMMSQMVDTDERGAMFSSVSTVDTFCNFLGAFIFNPMYIRSAERGFPGLPFLVAALLIIIPLIMTKFLKDPTTFRKMTENSTTEDKATEETKEVDEKDVELKDVPLNEGQEVKL</sequence>
<dbReference type="Pfam" id="PF07690">
    <property type="entry name" value="MFS_1"/>
    <property type="match status" value="3"/>
</dbReference>
<feature type="transmembrane region" description="Helical" evidence="7">
    <location>
        <begin position="794"/>
        <end position="816"/>
    </location>
</feature>
<name>A0ABN8P0D5_9CNID</name>
<evidence type="ECO:0000256" key="1">
    <source>
        <dbReference type="ARBA" id="ARBA00004141"/>
    </source>
</evidence>
<feature type="transmembrane region" description="Helical" evidence="7">
    <location>
        <begin position="757"/>
        <end position="782"/>
    </location>
</feature>
<comment type="subcellular location">
    <subcellularLocation>
        <location evidence="1">Membrane</location>
        <topology evidence="1">Multi-pass membrane protein</topology>
    </subcellularLocation>
</comment>
<evidence type="ECO:0000256" key="3">
    <source>
        <dbReference type="ARBA" id="ARBA00022989"/>
    </source>
</evidence>
<evidence type="ECO:0000259" key="8">
    <source>
        <dbReference type="PROSITE" id="PS50850"/>
    </source>
</evidence>
<feature type="region of interest" description="Disordered" evidence="6">
    <location>
        <begin position="465"/>
        <end position="488"/>
    </location>
</feature>
<keyword evidence="5" id="KW-0175">Coiled coil</keyword>
<evidence type="ECO:0000313" key="9">
    <source>
        <dbReference type="EMBL" id="CAH3125437.1"/>
    </source>
</evidence>
<feature type="region of interest" description="Disordered" evidence="6">
    <location>
        <begin position="945"/>
        <end position="981"/>
    </location>
</feature>
<dbReference type="PANTHER" id="PTHR23507:SF1">
    <property type="entry name" value="FI18259P1-RELATED"/>
    <property type="match status" value="1"/>
</dbReference>
<proteinExistence type="predicted"/>
<evidence type="ECO:0000256" key="7">
    <source>
        <dbReference type="SAM" id="Phobius"/>
    </source>
</evidence>
<dbReference type="SUPFAM" id="SSF103473">
    <property type="entry name" value="MFS general substrate transporter"/>
    <property type="match status" value="2"/>
</dbReference>
<reference evidence="9 10" key="1">
    <citation type="submission" date="2022-05" db="EMBL/GenBank/DDBJ databases">
        <authorList>
            <consortium name="Genoscope - CEA"/>
            <person name="William W."/>
        </authorList>
    </citation>
    <scope>NUCLEOTIDE SEQUENCE [LARGE SCALE GENOMIC DNA]</scope>
</reference>
<feature type="transmembrane region" description="Helical" evidence="7">
    <location>
        <begin position="208"/>
        <end position="228"/>
    </location>
</feature>
<dbReference type="PANTHER" id="PTHR23507">
    <property type="entry name" value="ZGC:174356"/>
    <property type="match status" value="1"/>
</dbReference>
<evidence type="ECO:0000313" key="10">
    <source>
        <dbReference type="Proteomes" id="UP001159405"/>
    </source>
</evidence>
<feature type="transmembrane region" description="Helical" evidence="7">
    <location>
        <begin position="12"/>
        <end position="32"/>
    </location>
</feature>
<dbReference type="Gene3D" id="1.20.1250.20">
    <property type="entry name" value="MFS general substrate transporter like domains"/>
    <property type="match status" value="2"/>
</dbReference>
<feature type="transmembrane region" description="Helical" evidence="7">
    <location>
        <begin position="605"/>
        <end position="626"/>
    </location>
</feature>
<accession>A0ABN8P0D5</accession>
<evidence type="ECO:0000256" key="6">
    <source>
        <dbReference type="SAM" id="MobiDB-lite"/>
    </source>
</evidence>
<feature type="transmembrane region" description="Helical" evidence="7">
    <location>
        <begin position="419"/>
        <end position="443"/>
    </location>
</feature>
<feature type="transmembrane region" description="Helical" evidence="7">
    <location>
        <begin position="146"/>
        <end position="166"/>
    </location>
</feature>
<feature type="transmembrane region" description="Helical" evidence="7">
    <location>
        <begin position="848"/>
        <end position="869"/>
    </location>
</feature>